<dbReference type="InterPro" id="IPR009267">
    <property type="entry name" value="NTP_transf_6"/>
</dbReference>
<dbReference type="OrthoDB" id="9805247at2"/>
<evidence type="ECO:0000313" key="2">
    <source>
        <dbReference type="Proteomes" id="UP000013243"/>
    </source>
</evidence>
<dbReference type="RefSeq" id="WP_005618037.1">
    <property type="nucleotide sequence ID" value="NZ_CP015230.1"/>
</dbReference>
<dbReference type="Pfam" id="PF06042">
    <property type="entry name" value="NTP_transf_6"/>
    <property type="match status" value="1"/>
</dbReference>
<dbReference type="KEGG" id="rmb:K529_002885"/>
<dbReference type="GeneID" id="28248743"/>
<proteinExistence type="predicted"/>
<accession>A0A1B0ZZG1</accession>
<dbReference type="PANTHER" id="PTHR39166:SF1">
    <property type="entry name" value="BLL1166 PROTEIN"/>
    <property type="match status" value="1"/>
</dbReference>
<name>A0A1B0ZZG1_9RHOB</name>
<gene>
    <name evidence="1" type="ORF">K529_002885</name>
</gene>
<dbReference type="AlphaFoldDB" id="A0A1B0ZZG1"/>
<evidence type="ECO:0008006" key="3">
    <source>
        <dbReference type="Google" id="ProtNLM"/>
    </source>
</evidence>
<dbReference type="Proteomes" id="UP000013243">
    <property type="component" value="Chromosome"/>
</dbReference>
<reference evidence="1 2" key="1">
    <citation type="journal article" date="2016" name="ISME J.">
        <title>Global occurrence and heterogeneity of the Roseobacter-clade species Ruegeria mobilis.</title>
        <authorList>
            <person name="Sonnenschein E."/>
            <person name="Gram L."/>
        </authorList>
    </citation>
    <scope>NUCLEOTIDE SEQUENCE [LARGE SCALE GENOMIC DNA]</scope>
    <source>
        <strain evidence="1 2">F1926</strain>
    </source>
</reference>
<dbReference type="PANTHER" id="PTHR39166">
    <property type="entry name" value="BLL1166 PROTEIN"/>
    <property type="match status" value="1"/>
</dbReference>
<organism evidence="1 2">
    <name type="scientific">Tritonibacter mobilis F1926</name>
    <dbReference type="NCBI Taxonomy" id="1265309"/>
    <lineage>
        <taxon>Bacteria</taxon>
        <taxon>Pseudomonadati</taxon>
        <taxon>Pseudomonadota</taxon>
        <taxon>Alphaproteobacteria</taxon>
        <taxon>Rhodobacterales</taxon>
        <taxon>Paracoccaceae</taxon>
        <taxon>Tritonibacter</taxon>
    </lineage>
</organism>
<dbReference type="EMBL" id="CP015230">
    <property type="protein sequence ID" value="ANP39703.1"/>
    <property type="molecule type" value="Genomic_DNA"/>
</dbReference>
<sequence>MTEDEFLTVVRGNPVVDQVLDGLSATGLKDAWLVAGCLFQTVWNQQTGRPPEFGITDYDVFYFDASDLSWEAEDEAIQRALQELGEVDADIEIRNQARVHLWYEVKFGIPYKPLSRATEGVDRFLAKACMVGVRKTERAGYEVYAPQGFRDLQDLTVRPAEHETFDPVTYRKKAKKWLEFWPELRVIDASAA</sequence>
<protein>
    <recommendedName>
        <fullName evidence="3">Nucleotidyltransferase family protein</fullName>
    </recommendedName>
</protein>
<evidence type="ECO:0000313" key="1">
    <source>
        <dbReference type="EMBL" id="ANP39703.1"/>
    </source>
</evidence>